<dbReference type="Pfam" id="PF13419">
    <property type="entry name" value="HAD_2"/>
    <property type="match status" value="1"/>
</dbReference>
<dbReference type="SUPFAM" id="SSF56784">
    <property type="entry name" value="HAD-like"/>
    <property type="match status" value="1"/>
</dbReference>
<protein>
    <submittedName>
        <fullName evidence="1">HAD family phosphatase</fullName>
    </submittedName>
</protein>
<dbReference type="Proteomes" id="UP000661193">
    <property type="component" value="Unassembled WGS sequence"/>
</dbReference>
<sequence>MTDTLPRRARPLPTGPVIFDCDGTLVATEGVWDDAYATLFARYNATLSRPDRHRLLGLTLTGLGHELGRLLHQPERHHELAAEVLNLVTTNLGRGVSPMPGAVELVTTLARSRPIGVASNTLHDAVVEYLTAIGIIDLVDVVVGSDDVPAPKPAPDVYLAACHRLQADPHTAIAVEDSAAGTLAAHTAGLYVIGVPSQPDLLLPAAHVVYPGLNDPRLRHLLQPPLPRRLTA</sequence>
<dbReference type="PANTHER" id="PTHR43434:SF1">
    <property type="entry name" value="PHOSPHOGLYCOLATE PHOSPHATASE"/>
    <property type="match status" value="1"/>
</dbReference>
<gene>
    <name evidence="1" type="ORF">JMF97_28815</name>
</gene>
<dbReference type="InterPro" id="IPR041492">
    <property type="entry name" value="HAD_2"/>
</dbReference>
<organism evidence="1 2">
    <name type="scientific">Micromonospora fiedleri</name>
    <dbReference type="NCBI Taxonomy" id="1157498"/>
    <lineage>
        <taxon>Bacteria</taxon>
        <taxon>Bacillati</taxon>
        <taxon>Actinomycetota</taxon>
        <taxon>Actinomycetes</taxon>
        <taxon>Micromonosporales</taxon>
        <taxon>Micromonosporaceae</taxon>
        <taxon>Micromonospora</taxon>
    </lineage>
</organism>
<dbReference type="InterPro" id="IPR023214">
    <property type="entry name" value="HAD_sf"/>
</dbReference>
<keyword evidence="2" id="KW-1185">Reference proteome</keyword>
<accession>A0ABS1UUY2</accession>
<dbReference type="InterPro" id="IPR050155">
    <property type="entry name" value="HAD-like_hydrolase_sf"/>
</dbReference>
<proteinExistence type="predicted"/>
<dbReference type="Gene3D" id="1.10.150.240">
    <property type="entry name" value="Putative phosphatase, domain 2"/>
    <property type="match status" value="1"/>
</dbReference>
<evidence type="ECO:0000313" key="2">
    <source>
        <dbReference type="Proteomes" id="UP000661193"/>
    </source>
</evidence>
<dbReference type="RefSeq" id="WP_203224399.1">
    <property type="nucleotide sequence ID" value="NZ_JAETXL010000015.1"/>
</dbReference>
<evidence type="ECO:0000313" key="1">
    <source>
        <dbReference type="EMBL" id="MBL6280171.1"/>
    </source>
</evidence>
<dbReference type="CDD" id="cd07505">
    <property type="entry name" value="HAD_BPGM-like"/>
    <property type="match status" value="1"/>
</dbReference>
<dbReference type="SFLD" id="SFLDS00003">
    <property type="entry name" value="Haloacid_Dehalogenase"/>
    <property type="match status" value="1"/>
</dbReference>
<dbReference type="PANTHER" id="PTHR43434">
    <property type="entry name" value="PHOSPHOGLYCOLATE PHOSPHATASE"/>
    <property type="match status" value="1"/>
</dbReference>
<dbReference type="InterPro" id="IPR006439">
    <property type="entry name" value="HAD-SF_hydro_IA"/>
</dbReference>
<dbReference type="EMBL" id="JAETXL010000015">
    <property type="protein sequence ID" value="MBL6280171.1"/>
    <property type="molecule type" value="Genomic_DNA"/>
</dbReference>
<name>A0ABS1UUY2_9ACTN</name>
<comment type="caution">
    <text evidence="1">The sequence shown here is derived from an EMBL/GenBank/DDBJ whole genome shotgun (WGS) entry which is preliminary data.</text>
</comment>
<reference evidence="1 2" key="1">
    <citation type="submission" date="2021-01" db="EMBL/GenBank/DDBJ databases">
        <title>Genome sequencing of Micromonospora fiedleri MG-37.</title>
        <authorList>
            <person name="Moreland P.E.J."/>
            <person name="Stach J.E.M."/>
        </authorList>
    </citation>
    <scope>NUCLEOTIDE SEQUENCE [LARGE SCALE GENOMIC DNA]</scope>
    <source>
        <strain evidence="1 2">MG-37</strain>
    </source>
</reference>
<dbReference type="NCBIfam" id="TIGR01509">
    <property type="entry name" value="HAD-SF-IA-v3"/>
    <property type="match status" value="1"/>
</dbReference>
<dbReference type="SFLD" id="SFLDG01129">
    <property type="entry name" value="C1.5:_HAD__Beta-PGM__Phosphata"/>
    <property type="match status" value="1"/>
</dbReference>
<dbReference type="InterPro" id="IPR023198">
    <property type="entry name" value="PGP-like_dom2"/>
</dbReference>
<dbReference type="InterPro" id="IPR036412">
    <property type="entry name" value="HAD-like_sf"/>
</dbReference>
<dbReference type="Gene3D" id="3.40.50.1000">
    <property type="entry name" value="HAD superfamily/HAD-like"/>
    <property type="match status" value="1"/>
</dbReference>